<evidence type="ECO:0000256" key="1">
    <source>
        <dbReference type="ARBA" id="ARBA00022729"/>
    </source>
</evidence>
<dbReference type="Gene3D" id="3.40.190.10">
    <property type="entry name" value="Periplasmic binding protein-like II"/>
    <property type="match status" value="2"/>
</dbReference>
<sequence length="287" mass="30536">MPISRRTLLGAALTAAPLGLAACSGASSPKTSTPTGSGSFRTLEQIRSSGRIRIGVFSDKAPFGYVDADGGYAGYDVVYAERIAEDLALEVEYVPVEAASRVEFLETAKVDLILANFTVTEERKAKVDFANPYMKVSLGVVSPDAAPITTADELAGRKVIVVKGTTAETFLEKNHPEVELTKYEQYTEATSALTDGRGDAWVTDNTEALAWALGAEGFSAGITSLGDPDTIAGAVPKGNTTLLEWLNQHLVELGKEQFFHADFEQTLRPVYGDAVPADELVVEGGQV</sequence>
<evidence type="ECO:0000259" key="3">
    <source>
        <dbReference type="SMART" id="SM00062"/>
    </source>
</evidence>
<dbReference type="Proteomes" id="UP000280819">
    <property type="component" value="Unassembled WGS sequence"/>
</dbReference>
<dbReference type="PANTHER" id="PTHR35936">
    <property type="entry name" value="MEMBRANE-BOUND LYTIC MUREIN TRANSGLYCOSYLASE F"/>
    <property type="match status" value="1"/>
</dbReference>
<evidence type="ECO:0000313" key="5">
    <source>
        <dbReference type="Proteomes" id="UP000280819"/>
    </source>
</evidence>
<feature type="signal peptide" evidence="2">
    <location>
        <begin position="1"/>
        <end position="21"/>
    </location>
</feature>
<dbReference type="InterPro" id="IPR001638">
    <property type="entry name" value="Solute-binding_3/MltF_N"/>
</dbReference>
<dbReference type="AlphaFoldDB" id="A0A3P1T9B7"/>
<dbReference type="PANTHER" id="PTHR35936:SF17">
    <property type="entry name" value="ARGININE-BINDING EXTRACELLULAR PROTEIN ARTP"/>
    <property type="match status" value="1"/>
</dbReference>
<reference evidence="4 5" key="1">
    <citation type="submission" date="2018-11" db="EMBL/GenBank/DDBJ databases">
        <title>Genomes From Bacteria Associated with the Canine Oral Cavity: a Test Case for Automated Genome-Based Taxonomic Assignment.</title>
        <authorList>
            <person name="Coil D.A."/>
            <person name="Jospin G."/>
            <person name="Darling A.E."/>
            <person name="Wallis C."/>
            <person name="Davis I.J."/>
            <person name="Harris S."/>
            <person name="Eisen J.A."/>
            <person name="Holcombe L.J."/>
            <person name="O'Flynn C."/>
        </authorList>
    </citation>
    <scope>NUCLEOTIDE SEQUENCE [LARGE SCALE GENOMIC DNA]</scope>
    <source>
        <strain evidence="4 5">OH887_COT-365</strain>
    </source>
</reference>
<proteinExistence type="predicted"/>
<dbReference type="SUPFAM" id="SSF53850">
    <property type="entry name" value="Periplasmic binding protein-like II"/>
    <property type="match status" value="1"/>
</dbReference>
<feature type="domain" description="Solute-binding protein family 3/N-terminal" evidence="3">
    <location>
        <begin position="51"/>
        <end position="270"/>
    </location>
</feature>
<dbReference type="Pfam" id="PF00497">
    <property type="entry name" value="SBP_bac_3"/>
    <property type="match status" value="1"/>
</dbReference>
<dbReference type="OrthoDB" id="9807888at2"/>
<feature type="chain" id="PRO_5039407216" evidence="2">
    <location>
        <begin position="22"/>
        <end position="287"/>
    </location>
</feature>
<keyword evidence="1 2" id="KW-0732">Signal</keyword>
<organism evidence="4 5">
    <name type="scientific">Arachnia propionica</name>
    <dbReference type="NCBI Taxonomy" id="1750"/>
    <lineage>
        <taxon>Bacteria</taxon>
        <taxon>Bacillati</taxon>
        <taxon>Actinomycetota</taxon>
        <taxon>Actinomycetes</taxon>
        <taxon>Propionibacteriales</taxon>
        <taxon>Propionibacteriaceae</taxon>
        <taxon>Arachnia</taxon>
    </lineage>
</organism>
<gene>
    <name evidence="4" type="ORF">EII34_05000</name>
</gene>
<comment type="caution">
    <text evidence="4">The sequence shown here is derived from an EMBL/GenBank/DDBJ whole genome shotgun (WGS) entry which is preliminary data.</text>
</comment>
<accession>A0A3P1T9B7</accession>
<dbReference type="EMBL" id="RQZG01000004">
    <property type="protein sequence ID" value="RRD06044.1"/>
    <property type="molecule type" value="Genomic_DNA"/>
</dbReference>
<dbReference type="SMART" id="SM00062">
    <property type="entry name" value="PBPb"/>
    <property type="match status" value="1"/>
</dbReference>
<protein>
    <submittedName>
        <fullName evidence="4">Amino acid ABC transporter substrate-binding protein</fullName>
    </submittedName>
</protein>
<name>A0A3P1T9B7_9ACTN</name>
<evidence type="ECO:0000313" key="4">
    <source>
        <dbReference type="EMBL" id="RRD06044.1"/>
    </source>
</evidence>
<evidence type="ECO:0000256" key="2">
    <source>
        <dbReference type="SAM" id="SignalP"/>
    </source>
</evidence>
<dbReference type="RefSeq" id="WP_124843558.1">
    <property type="nucleotide sequence ID" value="NZ_RQZG01000004.1"/>
</dbReference>
<dbReference type="PROSITE" id="PS51257">
    <property type="entry name" value="PROKAR_LIPOPROTEIN"/>
    <property type="match status" value="1"/>
</dbReference>